<accession>A0AAV7DAD4</accession>
<reference evidence="3" key="1">
    <citation type="thesis" date="2020" institute="ProQuest LLC" country="789 East Eisenhower Parkway, Ann Arbor, MI, USA">
        <title>Comparative Genomics and Chromosome Evolution.</title>
        <authorList>
            <person name="Mudd A.B."/>
        </authorList>
    </citation>
    <scope>NUCLEOTIDE SEQUENCE</scope>
    <source>
        <strain evidence="3">237g6f4</strain>
        <tissue evidence="3">Blood</tissue>
    </source>
</reference>
<keyword evidence="1" id="KW-1133">Transmembrane helix</keyword>
<keyword evidence="1" id="KW-0472">Membrane</keyword>
<comment type="caution">
    <text evidence="3">The sequence shown here is derived from an EMBL/GenBank/DDBJ whole genome shotgun (WGS) entry which is preliminary data.</text>
</comment>
<dbReference type="GO" id="GO:0043130">
    <property type="term" value="F:ubiquitin binding"/>
    <property type="evidence" value="ECO:0007669"/>
    <property type="project" value="TreeGrafter"/>
</dbReference>
<dbReference type="PANTHER" id="PTHR23322:SF93">
    <property type="entry name" value="UBX DOMAIN-CONTAINING PROTEIN 8"/>
    <property type="match status" value="1"/>
</dbReference>
<name>A0AAV7DAD4_ENGPU</name>
<dbReference type="InterPro" id="IPR001012">
    <property type="entry name" value="UBX_dom"/>
</dbReference>
<feature type="transmembrane region" description="Helical" evidence="1">
    <location>
        <begin position="35"/>
        <end position="58"/>
    </location>
</feature>
<dbReference type="PIRSF" id="PIRSF037632">
    <property type="entry name" value="UBX_Rep6"/>
    <property type="match status" value="1"/>
</dbReference>
<dbReference type="InterPro" id="IPR017247">
    <property type="entry name" value="UBXN8"/>
</dbReference>
<dbReference type="InterPro" id="IPR029071">
    <property type="entry name" value="Ubiquitin-like_domsf"/>
</dbReference>
<dbReference type="PROSITE" id="PS50033">
    <property type="entry name" value="UBX"/>
    <property type="match status" value="1"/>
</dbReference>
<evidence type="ECO:0000313" key="4">
    <source>
        <dbReference type="Proteomes" id="UP000824782"/>
    </source>
</evidence>
<dbReference type="PANTHER" id="PTHR23322">
    <property type="entry name" value="FAS-ASSOCIATED PROTEIN"/>
    <property type="match status" value="1"/>
</dbReference>
<dbReference type="GO" id="GO:0036503">
    <property type="term" value="P:ERAD pathway"/>
    <property type="evidence" value="ECO:0007669"/>
    <property type="project" value="InterPro"/>
</dbReference>
<keyword evidence="4" id="KW-1185">Reference proteome</keyword>
<dbReference type="AlphaFoldDB" id="A0AAV7DAD4"/>
<organism evidence="3 4">
    <name type="scientific">Engystomops pustulosus</name>
    <name type="common">Tungara frog</name>
    <name type="synonym">Physalaemus pustulosus</name>
    <dbReference type="NCBI Taxonomy" id="76066"/>
    <lineage>
        <taxon>Eukaryota</taxon>
        <taxon>Metazoa</taxon>
        <taxon>Chordata</taxon>
        <taxon>Craniata</taxon>
        <taxon>Vertebrata</taxon>
        <taxon>Euteleostomi</taxon>
        <taxon>Amphibia</taxon>
        <taxon>Batrachia</taxon>
        <taxon>Anura</taxon>
        <taxon>Neobatrachia</taxon>
        <taxon>Hyloidea</taxon>
        <taxon>Leptodactylidae</taxon>
        <taxon>Leiuperinae</taxon>
        <taxon>Engystomops</taxon>
    </lineage>
</organism>
<dbReference type="Proteomes" id="UP000824782">
    <property type="component" value="Unassembled WGS sequence"/>
</dbReference>
<keyword evidence="1" id="KW-0812">Transmembrane</keyword>
<evidence type="ECO:0000259" key="2">
    <source>
        <dbReference type="PROSITE" id="PS50033"/>
    </source>
</evidence>
<gene>
    <name evidence="3" type="ORF">GDO81_000951</name>
</gene>
<dbReference type="InterPro" id="IPR050730">
    <property type="entry name" value="UBX_domain-protein"/>
</dbReference>
<dbReference type="EMBL" id="WNYA01000001">
    <property type="protein sequence ID" value="KAG8593796.1"/>
    <property type="molecule type" value="Genomic_DNA"/>
</dbReference>
<dbReference type="Pfam" id="PF00789">
    <property type="entry name" value="UBX"/>
    <property type="match status" value="1"/>
</dbReference>
<sequence length="275" mass="31746">MAARGRAPVLCLLLVSFFILLYLRSHPLGLKEIAFWMGRFILILALITFIVSVVTPYFNTVHLSGSYQEVPQKDNERHQEMVRKEQQELFSKEVSEYSENVLKPRQEEKLKKLEERFYRMTGQTWKLTEGHALGPGTEDQQDDSTGVNNCVETANEEAIRKRKLPECVTKPLPQCEQPQPKRVIVLPDEPSESEEDVVTIALRCPSGRVYRRRFYKSFNSLVLLDWMMKIGYHSVFYTICTPIPRCPLELKENATLENIGITGHTVLNIEEKDTL</sequence>
<dbReference type="SUPFAM" id="SSF54236">
    <property type="entry name" value="Ubiquitin-like"/>
    <property type="match status" value="1"/>
</dbReference>
<evidence type="ECO:0000313" key="3">
    <source>
        <dbReference type="EMBL" id="KAG8593796.1"/>
    </source>
</evidence>
<dbReference type="Gene3D" id="3.10.20.90">
    <property type="entry name" value="Phosphatidylinositol 3-kinase Catalytic Subunit, Chain A, domain 1"/>
    <property type="match status" value="1"/>
</dbReference>
<proteinExistence type="predicted"/>
<feature type="domain" description="UBX" evidence="2">
    <location>
        <begin position="193"/>
        <end position="269"/>
    </location>
</feature>
<evidence type="ECO:0000256" key="1">
    <source>
        <dbReference type="SAM" id="Phobius"/>
    </source>
</evidence>
<protein>
    <recommendedName>
        <fullName evidence="2">UBX domain-containing protein</fullName>
    </recommendedName>
</protein>